<dbReference type="RefSeq" id="WP_140866949.1">
    <property type="nucleotide sequence ID" value="NZ_RCZK01000001.1"/>
</dbReference>
<dbReference type="SUPFAM" id="SSF56935">
    <property type="entry name" value="Porins"/>
    <property type="match status" value="1"/>
</dbReference>
<dbReference type="OrthoDB" id="8479273at2"/>
<protein>
    <recommendedName>
        <fullName evidence="3">Porin</fullName>
    </recommendedName>
</protein>
<dbReference type="Proteomes" id="UP000318413">
    <property type="component" value="Unassembled WGS sequence"/>
</dbReference>
<evidence type="ECO:0000313" key="2">
    <source>
        <dbReference type="Proteomes" id="UP000318413"/>
    </source>
</evidence>
<sequence>MVGIVIGALVAAGAIVAPAFGAAEQPRGRAAPATTAQRLSGTFTPAAADPRLAAVFARGGLGTNEFRFTPAESRRDKRSVTVAVRARSTQTALAAVDSHAGPDTAATVGIAPIAYNLGVAVGWKKFAVAGNVTRVDLGLQPGSREAADIAVTYDAGRASSRLAAAADRPLPGTNKLIESPESYSIDLSSSYSLTRNLELTAGFRYRSDRERILRVQDDRRDSQAAYVGTAFRF</sequence>
<comment type="caution">
    <text evidence="1">The sequence shown here is derived from an EMBL/GenBank/DDBJ whole genome shotgun (WGS) entry which is preliminary data.</text>
</comment>
<dbReference type="EMBL" id="RCZK01000001">
    <property type="protein sequence ID" value="TPG15619.1"/>
    <property type="molecule type" value="Genomic_DNA"/>
</dbReference>
<proteinExistence type="predicted"/>
<evidence type="ECO:0008006" key="3">
    <source>
        <dbReference type="Google" id="ProtNLM"/>
    </source>
</evidence>
<evidence type="ECO:0000313" key="1">
    <source>
        <dbReference type="EMBL" id="TPG15619.1"/>
    </source>
</evidence>
<dbReference type="AlphaFoldDB" id="A0A502CU26"/>
<gene>
    <name evidence="1" type="ORF">EAH84_02170</name>
</gene>
<accession>A0A502CU26</accession>
<keyword evidence="2" id="KW-1185">Reference proteome</keyword>
<organism evidence="1 2">
    <name type="scientific">Sphingomonas oligophenolica</name>
    <dbReference type="NCBI Taxonomy" id="301154"/>
    <lineage>
        <taxon>Bacteria</taxon>
        <taxon>Pseudomonadati</taxon>
        <taxon>Pseudomonadota</taxon>
        <taxon>Alphaproteobacteria</taxon>
        <taxon>Sphingomonadales</taxon>
        <taxon>Sphingomonadaceae</taxon>
        <taxon>Sphingomonas</taxon>
    </lineage>
</organism>
<name>A0A502CU26_9SPHN</name>
<reference evidence="1 2" key="1">
    <citation type="journal article" date="2019" name="Environ. Microbiol.">
        <title>Species interactions and distinct microbial communities in high Arctic permafrost affected cryosols are associated with the CH4 and CO2 gas fluxes.</title>
        <authorList>
            <person name="Altshuler I."/>
            <person name="Hamel J."/>
            <person name="Turney S."/>
            <person name="Magnuson E."/>
            <person name="Levesque R."/>
            <person name="Greer C."/>
            <person name="Whyte L.G."/>
        </authorList>
    </citation>
    <scope>NUCLEOTIDE SEQUENCE [LARGE SCALE GENOMIC DNA]</scope>
    <source>
        <strain evidence="1 2">S5.1</strain>
    </source>
</reference>